<dbReference type="InterPro" id="IPR018062">
    <property type="entry name" value="HTH_AraC-typ_CS"/>
</dbReference>
<keyword evidence="3" id="KW-0804">Transcription</keyword>
<keyword evidence="6" id="KW-1185">Reference proteome</keyword>
<keyword evidence="1" id="KW-0805">Transcription regulation</keyword>
<dbReference type="PANTHER" id="PTHR43280:SF28">
    <property type="entry name" value="HTH-TYPE TRANSCRIPTIONAL ACTIVATOR RHAS"/>
    <property type="match status" value="1"/>
</dbReference>
<dbReference type="InterPro" id="IPR009057">
    <property type="entry name" value="Homeodomain-like_sf"/>
</dbReference>
<dbReference type="AlphaFoldDB" id="A0A6A8DFI3"/>
<evidence type="ECO:0000256" key="3">
    <source>
        <dbReference type="ARBA" id="ARBA00023163"/>
    </source>
</evidence>
<sequence>MMLNNETTNILQKEGLLMSFAVSDQLNFTLFDVKKIRYKSRVIFDYVQSCCTISYIKKGEVITTFEGKEYVAMTGDVMVHRPNNPFNVISKTEGIHYLFNIDLKVMEEIDFFSLYPIGKVVTVRDPDRYEKMFDELRSIWLQETVDFRTVQSSFLAFSMLHEIIESSKLGGKSTPNEPYITDRFNNVLHYIENHLGEVITREDLARIYHLNPVYFSRAFKEIYGLTPMKMVRKLRLLHAKRLLETTIQPVEEIAITCGFCDSPHFTHVFKSTFKTSPSKYRKSIKNTKKHIIPTLLDH</sequence>
<dbReference type="PROSITE" id="PS01124">
    <property type="entry name" value="HTH_ARAC_FAMILY_2"/>
    <property type="match status" value="1"/>
</dbReference>
<reference evidence="5" key="1">
    <citation type="submission" date="2019-11" db="EMBL/GenBank/DDBJ databases">
        <authorList>
            <person name="Li J."/>
        </authorList>
    </citation>
    <scope>NUCLEOTIDE SEQUENCE</scope>
    <source>
        <strain evidence="5">B6B</strain>
    </source>
</reference>
<dbReference type="GO" id="GO:0003700">
    <property type="term" value="F:DNA-binding transcription factor activity"/>
    <property type="evidence" value="ECO:0007669"/>
    <property type="project" value="InterPro"/>
</dbReference>
<dbReference type="EMBL" id="WJNG01000008">
    <property type="protein sequence ID" value="MRH43286.1"/>
    <property type="molecule type" value="Genomic_DNA"/>
</dbReference>
<evidence type="ECO:0000256" key="2">
    <source>
        <dbReference type="ARBA" id="ARBA00023125"/>
    </source>
</evidence>
<dbReference type="GO" id="GO:0043565">
    <property type="term" value="F:sequence-specific DNA binding"/>
    <property type="evidence" value="ECO:0007669"/>
    <property type="project" value="InterPro"/>
</dbReference>
<dbReference type="PRINTS" id="PR00032">
    <property type="entry name" value="HTHARAC"/>
</dbReference>
<keyword evidence="2" id="KW-0238">DNA-binding</keyword>
<evidence type="ECO:0000313" key="5">
    <source>
        <dbReference type="EMBL" id="MRH43286.1"/>
    </source>
</evidence>
<dbReference type="OrthoDB" id="183331at2"/>
<accession>A0A6A8DFI3</accession>
<name>A0A6A8DFI3_9BACI</name>
<evidence type="ECO:0000259" key="4">
    <source>
        <dbReference type="PROSITE" id="PS01124"/>
    </source>
</evidence>
<organism evidence="5 6">
    <name type="scientific">Aquibacillus halophilus</name>
    <dbReference type="NCBI Taxonomy" id="930132"/>
    <lineage>
        <taxon>Bacteria</taxon>
        <taxon>Bacillati</taxon>
        <taxon>Bacillota</taxon>
        <taxon>Bacilli</taxon>
        <taxon>Bacillales</taxon>
        <taxon>Bacillaceae</taxon>
        <taxon>Aquibacillus</taxon>
    </lineage>
</organism>
<dbReference type="Gene3D" id="1.10.10.60">
    <property type="entry name" value="Homeodomain-like"/>
    <property type="match status" value="2"/>
</dbReference>
<dbReference type="SUPFAM" id="SSF46689">
    <property type="entry name" value="Homeodomain-like"/>
    <property type="match status" value="2"/>
</dbReference>
<dbReference type="Pfam" id="PF12833">
    <property type="entry name" value="HTH_18"/>
    <property type="match status" value="1"/>
</dbReference>
<evidence type="ECO:0000256" key="1">
    <source>
        <dbReference type="ARBA" id="ARBA00023015"/>
    </source>
</evidence>
<comment type="caution">
    <text evidence="5">The sequence shown here is derived from an EMBL/GenBank/DDBJ whole genome shotgun (WGS) entry which is preliminary data.</text>
</comment>
<feature type="domain" description="HTH araC/xylS-type" evidence="4">
    <location>
        <begin position="185"/>
        <end position="283"/>
    </location>
</feature>
<dbReference type="Proteomes" id="UP000799092">
    <property type="component" value="Unassembled WGS sequence"/>
</dbReference>
<proteinExistence type="predicted"/>
<dbReference type="PROSITE" id="PS00041">
    <property type="entry name" value="HTH_ARAC_FAMILY_1"/>
    <property type="match status" value="1"/>
</dbReference>
<protein>
    <submittedName>
        <fullName evidence="5">Helix-turn-helix domain-containing protein</fullName>
    </submittedName>
</protein>
<dbReference type="InterPro" id="IPR018060">
    <property type="entry name" value="HTH_AraC"/>
</dbReference>
<dbReference type="InterPro" id="IPR020449">
    <property type="entry name" value="Tscrpt_reg_AraC-type_HTH"/>
</dbReference>
<gene>
    <name evidence="5" type="ORF">GH741_11405</name>
</gene>
<dbReference type="SMART" id="SM00342">
    <property type="entry name" value="HTH_ARAC"/>
    <property type="match status" value="1"/>
</dbReference>
<dbReference type="PANTHER" id="PTHR43280">
    <property type="entry name" value="ARAC-FAMILY TRANSCRIPTIONAL REGULATOR"/>
    <property type="match status" value="1"/>
</dbReference>
<evidence type="ECO:0000313" key="6">
    <source>
        <dbReference type="Proteomes" id="UP000799092"/>
    </source>
</evidence>